<organism evidence="5 6">
    <name type="scientific">Komagataella phaffii (strain GS115 / ATCC 20864)</name>
    <name type="common">Yeast</name>
    <name type="synonym">Pichia pastoris</name>
    <dbReference type="NCBI Taxonomy" id="644223"/>
    <lineage>
        <taxon>Eukaryota</taxon>
        <taxon>Fungi</taxon>
        <taxon>Dikarya</taxon>
        <taxon>Ascomycota</taxon>
        <taxon>Saccharomycotina</taxon>
        <taxon>Pichiomycetes</taxon>
        <taxon>Pichiales</taxon>
        <taxon>Pichiaceae</taxon>
        <taxon>Komagataella</taxon>
    </lineage>
</organism>
<dbReference type="GeneID" id="8200289"/>
<dbReference type="InParanoid" id="C4R612"/>
<sequence length="504" mass="56442">MFAQSKPPSIAIAKRRLFQLNSILRMSTDVRFHVDNKARVISLNRSAKLNALSTDMCHQIVPRLLEYSKSDSNNLIVLRSDEPRAFCSGGDVVQCAKDNLAGQIARSVEFFTAEYNLNYLLATFNKPIVSLVNGIVMGGGVGLSVHGPFRVVCETTRFAMPETNIGFFPDVGTSFWLSRLDGNLGYYLALTGDELHGFDSLIAGFGTHYVPSHRFDALLQRLANIEQFKEDKSPKEFYSMVDQAIEDFVEPIPQDYKFKFSPEELNTIEAAFDPKANPSVESVISALEADGSDFALKIVETLQSKSPISLKVAYELLQRSAKSKIYEAISNELVLANNMMTGVEPNDFNERILKNLINRKSTNPEDKIIKPAFKTLQDIPDEVVDNLLKGSAASTLAKPSSSLKEGEDGSSEADVLANARINQFFGVNYDQYPYNHGLPTQLEIENYVTGNDNSNRQYSVTRDEVLKYFDIKYKDKLGVSFKVQNVLDRKTKSSDYGEQYLQWI</sequence>
<dbReference type="FunCoup" id="C4R612">
    <property type="interactions" value="715"/>
</dbReference>
<dbReference type="NCBIfam" id="NF004127">
    <property type="entry name" value="PRK05617.1"/>
    <property type="match status" value="1"/>
</dbReference>
<dbReference type="STRING" id="644223.C4R612"/>
<dbReference type="GO" id="GO:0003860">
    <property type="term" value="F:3-hydroxyisobutyryl-CoA hydrolase activity"/>
    <property type="evidence" value="ECO:0007669"/>
    <property type="project" value="UniProtKB-EC"/>
</dbReference>
<dbReference type="InterPro" id="IPR045004">
    <property type="entry name" value="ECH_dom"/>
</dbReference>
<dbReference type="HOGENOM" id="CLU_009834_22_0_1"/>
<dbReference type="Proteomes" id="UP000000314">
    <property type="component" value="Chromosome 3"/>
</dbReference>
<reference evidence="5 6" key="1">
    <citation type="journal article" date="2009" name="Nat. Biotechnol.">
        <title>Genome sequence of the recombinant protein production host Pichia pastoris.</title>
        <authorList>
            <person name="De Schutter K."/>
            <person name="Lin Y.C."/>
            <person name="Tiels P."/>
            <person name="Van Hecke A."/>
            <person name="Glinka S."/>
            <person name="Weber-Lehmann J."/>
            <person name="Rouze P."/>
            <person name="Van de Peer Y."/>
            <person name="Callewaert N."/>
        </authorList>
    </citation>
    <scope>NUCLEOTIDE SEQUENCE [LARGE SCALE GENOMIC DNA]</scope>
    <source>
        <strain evidence="6">GS115 / ATCC 20864</strain>
    </source>
</reference>
<dbReference type="EMBL" id="FN392321">
    <property type="protein sequence ID" value="CAY70998.1"/>
    <property type="molecule type" value="Genomic_DNA"/>
</dbReference>
<dbReference type="EC" id="3.1.2.4" evidence="2"/>
<proteinExistence type="predicted"/>
<keyword evidence="6" id="KW-1185">Reference proteome</keyword>
<keyword evidence="3 5" id="KW-0378">Hydrolase</keyword>
<dbReference type="Gene3D" id="3.90.226.10">
    <property type="entry name" value="2-enoyl-CoA Hydratase, Chain A, domain 1"/>
    <property type="match status" value="1"/>
</dbReference>
<dbReference type="CDD" id="cd06558">
    <property type="entry name" value="crotonase-like"/>
    <property type="match status" value="1"/>
</dbReference>
<feature type="domain" description="Enoyl-CoA hydratase/isomerase" evidence="4">
    <location>
        <begin position="39"/>
        <end position="387"/>
    </location>
</feature>
<dbReference type="PANTHER" id="PTHR43176:SF3">
    <property type="entry name" value="3-HYDROXYISOBUTYRYL-COA HYDROLASE, MITOCHONDRIAL"/>
    <property type="match status" value="1"/>
</dbReference>
<dbReference type="SMR" id="C4R612"/>
<dbReference type="InterPro" id="IPR032259">
    <property type="entry name" value="HIBYL-CoA-H"/>
</dbReference>
<name>C4R612_KOMPG</name>
<evidence type="ECO:0000313" key="5">
    <source>
        <dbReference type="EMBL" id="CAY70998.1"/>
    </source>
</evidence>
<dbReference type="GO" id="GO:0003735">
    <property type="term" value="F:structural constituent of ribosome"/>
    <property type="evidence" value="ECO:0007669"/>
    <property type="project" value="EnsemblFungi"/>
</dbReference>
<dbReference type="InterPro" id="IPR029045">
    <property type="entry name" value="ClpP/crotonase-like_dom_sf"/>
</dbReference>
<accession>C4R612</accession>
<evidence type="ECO:0000259" key="4">
    <source>
        <dbReference type="Pfam" id="PF16113"/>
    </source>
</evidence>
<evidence type="ECO:0000256" key="1">
    <source>
        <dbReference type="ARBA" id="ARBA00001709"/>
    </source>
</evidence>
<evidence type="ECO:0000256" key="3">
    <source>
        <dbReference type="ARBA" id="ARBA00022801"/>
    </source>
</evidence>
<evidence type="ECO:0000313" key="6">
    <source>
        <dbReference type="Proteomes" id="UP000000314"/>
    </source>
</evidence>
<evidence type="ECO:0000256" key="2">
    <source>
        <dbReference type="ARBA" id="ARBA00011915"/>
    </source>
</evidence>
<dbReference type="AlphaFoldDB" id="C4R612"/>
<dbReference type="OMA" id="EVFTMEY"/>
<dbReference type="RefSeq" id="XP_002493177.1">
    <property type="nucleotide sequence ID" value="XM_002493132.1"/>
</dbReference>
<gene>
    <name evidence="5" type="ordered locus">PAS_chr3_0937</name>
</gene>
<dbReference type="eggNOG" id="KOG1684">
    <property type="taxonomic scope" value="Eukaryota"/>
</dbReference>
<dbReference type="GO" id="GO:0005763">
    <property type="term" value="C:mitochondrial small ribosomal subunit"/>
    <property type="evidence" value="ECO:0007669"/>
    <property type="project" value="EnsemblFungi"/>
</dbReference>
<dbReference type="SUPFAM" id="SSF52096">
    <property type="entry name" value="ClpP/crotonase"/>
    <property type="match status" value="1"/>
</dbReference>
<dbReference type="PANTHER" id="PTHR43176">
    <property type="entry name" value="3-HYDROXYISOBUTYRYL-COA HYDROLASE-RELATED"/>
    <property type="match status" value="1"/>
</dbReference>
<dbReference type="OrthoDB" id="1737613at2759"/>
<dbReference type="GO" id="GO:0006574">
    <property type="term" value="P:L-valine catabolic process"/>
    <property type="evidence" value="ECO:0007669"/>
    <property type="project" value="TreeGrafter"/>
</dbReference>
<dbReference type="KEGG" id="ppa:PAS_chr3_0937"/>
<dbReference type="Pfam" id="PF16113">
    <property type="entry name" value="ECH_2"/>
    <property type="match status" value="1"/>
</dbReference>
<protein>
    <recommendedName>
        <fullName evidence="2">3-hydroxyisobutyryl-CoA hydrolase</fullName>
        <ecNumber evidence="2">3.1.2.4</ecNumber>
    </recommendedName>
</protein>
<comment type="catalytic activity">
    <reaction evidence="1">
        <text>3-hydroxy-2-methylpropanoyl-CoA + H2O = 3-hydroxy-2-methylpropanoate + CoA + H(+)</text>
        <dbReference type="Rhea" id="RHEA:20888"/>
        <dbReference type="ChEBI" id="CHEBI:11805"/>
        <dbReference type="ChEBI" id="CHEBI:15377"/>
        <dbReference type="ChEBI" id="CHEBI:15378"/>
        <dbReference type="ChEBI" id="CHEBI:57287"/>
        <dbReference type="ChEBI" id="CHEBI:57340"/>
        <dbReference type="EC" id="3.1.2.4"/>
    </reaction>
</comment>